<proteinExistence type="predicted"/>
<evidence type="ECO:0000313" key="1">
    <source>
        <dbReference type="EMBL" id="CAD8600163.1"/>
    </source>
</evidence>
<sequence>MAALLAPSLCIMGALIPGSPRSVMSTTEARCAAGRPRVMQGGMPGVSRRAAFGLCFGSVALLPLAATAAQDAKDLTRLPKGLKEIDFLLDNWSQETINPVSGNADPDRVRLFLGLRTTTHPLFQVEKILTAAQNKVDPDDFEAWIEAVEGWDSHLNKVNELAYTSSFGEYNPGGGKDQIAKYLELAREEVILARASLAKIIGLLGL</sequence>
<dbReference type="EMBL" id="HBEY01007177">
    <property type="protein sequence ID" value="CAD8600163.1"/>
    <property type="molecule type" value="Transcribed_RNA"/>
</dbReference>
<protein>
    <submittedName>
        <fullName evidence="1">Uncharacterized protein</fullName>
    </submittedName>
</protein>
<accession>A0A7S0L2P2</accession>
<organism evidence="1">
    <name type="scientific">Coccolithus braarudii</name>
    <dbReference type="NCBI Taxonomy" id="221442"/>
    <lineage>
        <taxon>Eukaryota</taxon>
        <taxon>Haptista</taxon>
        <taxon>Haptophyta</taxon>
        <taxon>Prymnesiophyceae</taxon>
        <taxon>Coccolithales</taxon>
        <taxon>Coccolithaceae</taxon>
        <taxon>Coccolithus</taxon>
    </lineage>
</organism>
<dbReference type="AlphaFoldDB" id="A0A7S0L2P2"/>
<reference evidence="1" key="1">
    <citation type="submission" date="2021-01" db="EMBL/GenBank/DDBJ databases">
        <authorList>
            <person name="Corre E."/>
            <person name="Pelletier E."/>
            <person name="Niang G."/>
            <person name="Scheremetjew M."/>
            <person name="Finn R."/>
            <person name="Kale V."/>
            <person name="Holt S."/>
            <person name="Cochrane G."/>
            <person name="Meng A."/>
            <person name="Brown T."/>
            <person name="Cohen L."/>
        </authorList>
    </citation>
    <scope>NUCLEOTIDE SEQUENCE</scope>
    <source>
        <strain evidence="1">PLY182g</strain>
    </source>
</reference>
<gene>
    <name evidence="1" type="ORF">CPEL01642_LOCUS3493</name>
</gene>
<name>A0A7S0L2P2_9EUKA</name>